<evidence type="ECO:0000313" key="1">
    <source>
        <dbReference type="EMBL" id="KAI0027647.1"/>
    </source>
</evidence>
<comment type="caution">
    <text evidence="1">The sequence shown here is derived from an EMBL/GenBank/DDBJ whole genome shotgun (WGS) entry which is preliminary data.</text>
</comment>
<dbReference type="EMBL" id="MU273863">
    <property type="protein sequence ID" value="KAI0027647.1"/>
    <property type="molecule type" value="Genomic_DNA"/>
</dbReference>
<proteinExistence type="predicted"/>
<reference evidence="1" key="1">
    <citation type="submission" date="2021-02" db="EMBL/GenBank/DDBJ databases">
        <authorList>
            <consortium name="DOE Joint Genome Institute"/>
            <person name="Ahrendt S."/>
            <person name="Looney B.P."/>
            <person name="Miyauchi S."/>
            <person name="Morin E."/>
            <person name="Drula E."/>
            <person name="Courty P.E."/>
            <person name="Chicoki N."/>
            <person name="Fauchery L."/>
            <person name="Kohler A."/>
            <person name="Kuo A."/>
            <person name="Labutti K."/>
            <person name="Pangilinan J."/>
            <person name="Lipzen A."/>
            <person name="Riley R."/>
            <person name="Andreopoulos W."/>
            <person name="He G."/>
            <person name="Johnson J."/>
            <person name="Barry K.W."/>
            <person name="Grigoriev I.V."/>
            <person name="Nagy L."/>
            <person name="Hibbett D."/>
            <person name="Henrissat B."/>
            <person name="Matheny P.B."/>
            <person name="Labbe J."/>
            <person name="Martin F."/>
        </authorList>
    </citation>
    <scope>NUCLEOTIDE SEQUENCE</scope>
    <source>
        <strain evidence="1">EC-137</strain>
    </source>
</reference>
<protein>
    <submittedName>
        <fullName evidence="1">Uncharacterized protein</fullName>
    </submittedName>
</protein>
<keyword evidence="2" id="KW-1185">Reference proteome</keyword>
<evidence type="ECO:0000313" key="2">
    <source>
        <dbReference type="Proteomes" id="UP000814128"/>
    </source>
</evidence>
<organism evidence="1 2">
    <name type="scientific">Vararia minispora EC-137</name>
    <dbReference type="NCBI Taxonomy" id="1314806"/>
    <lineage>
        <taxon>Eukaryota</taxon>
        <taxon>Fungi</taxon>
        <taxon>Dikarya</taxon>
        <taxon>Basidiomycota</taxon>
        <taxon>Agaricomycotina</taxon>
        <taxon>Agaricomycetes</taxon>
        <taxon>Russulales</taxon>
        <taxon>Lachnocladiaceae</taxon>
        <taxon>Vararia</taxon>
    </lineage>
</organism>
<gene>
    <name evidence="1" type="ORF">K488DRAFT_60786</name>
</gene>
<accession>A0ACB8Q7I3</accession>
<dbReference type="Proteomes" id="UP000814128">
    <property type="component" value="Unassembled WGS sequence"/>
</dbReference>
<feature type="non-terminal residue" evidence="1">
    <location>
        <position position="1"/>
    </location>
</feature>
<sequence>YHQLHCLDVFRISYAAAKARALVWPGNGTDFDHHLEHCLVYMREMVLCSADSTLIPTMPGSNGELATSIGVTHRCRDWTQLRKWVEENMMETGSTI</sequence>
<reference evidence="1" key="2">
    <citation type="journal article" date="2022" name="New Phytol.">
        <title>Evolutionary transition to the ectomycorrhizal habit in the genomes of a hyperdiverse lineage of mushroom-forming fungi.</title>
        <authorList>
            <person name="Looney B."/>
            <person name="Miyauchi S."/>
            <person name="Morin E."/>
            <person name="Drula E."/>
            <person name="Courty P.E."/>
            <person name="Kohler A."/>
            <person name="Kuo A."/>
            <person name="LaButti K."/>
            <person name="Pangilinan J."/>
            <person name="Lipzen A."/>
            <person name="Riley R."/>
            <person name="Andreopoulos W."/>
            <person name="He G."/>
            <person name="Johnson J."/>
            <person name="Nolan M."/>
            <person name="Tritt A."/>
            <person name="Barry K.W."/>
            <person name="Grigoriev I.V."/>
            <person name="Nagy L.G."/>
            <person name="Hibbett D."/>
            <person name="Henrissat B."/>
            <person name="Matheny P.B."/>
            <person name="Labbe J."/>
            <person name="Martin F.M."/>
        </authorList>
    </citation>
    <scope>NUCLEOTIDE SEQUENCE</scope>
    <source>
        <strain evidence="1">EC-137</strain>
    </source>
</reference>
<name>A0ACB8Q7I3_9AGAM</name>